<dbReference type="EMBL" id="LZNA01000060">
    <property type="protein sequence ID" value="OBX76552.1"/>
    <property type="molecule type" value="Genomic_DNA"/>
</dbReference>
<reference evidence="1 2" key="1">
    <citation type="submission" date="2016-06" db="EMBL/GenBank/DDBJ databases">
        <title>Draft genome of Moraxella atlantae CCUG 59586.</title>
        <authorList>
            <person name="Salva-Serra F."/>
            <person name="Engstrom-Jakobsson H."/>
            <person name="Thorell K."/>
            <person name="Gonzales-Siles L."/>
            <person name="Karlsson R."/>
            <person name="Boulund F."/>
            <person name="Engstrand L."/>
            <person name="Kristiansson E."/>
            <person name="Moore E."/>
        </authorList>
    </citation>
    <scope>NUCLEOTIDE SEQUENCE [LARGE SCALE GENOMIC DNA]</scope>
    <source>
        <strain evidence="1 2">CCUG 59586</strain>
    </source>
</reference>
<gene>
    <name evidence="1" type="ORF">A9306_10005</name>
</gene>
<protein>
    <submittedName>
        <fullName evidence="1">Uncharacterized protein</fullName>
    </submittedName>
</protein>
<evidence type="ECO:0000313" key="2">
    <source>
        <dbReference type="Proteomes" id="UP000092616"/>
    </source>
</evidence>
<organism evidence="1 2">
    <name type="scientific">Faucicola atlantae</name>
    <dbReference type="NCBI Taxonomy" id="34059"/>
    <lineage>
        <taxon>Bacteria</taxon>
        <taxon>Pseudomonadati</taxon>
        <taxon>Pseudomonadota</taxon>
        <taxon>Gammaproteobacteria</taxon>
        <taxon>Moraxellales</taxon>
        <taxon>Moraxellaceae</taxon>
        <taxon>Faucicola</taxon>
    </lineage>
</organism>
<accession>A0A1B8QB44</accession>
<proteinExistence type="predicted"/>
<dbReference type="AlphaFoldDB" id="A0A1B8QB44"/>
<evidence type="ECO:0000313" key="1">
    <source>
        <dbReference type="EMBL" id="OBX76552.1"/>
    </source>
</evidence>
<sequence>MIARGLDFRKDSFFSESMGNIPFKYNYSKDWAVTQSITIKNSEVIHSVYLFKFYGFFYRKELIFKFIEDDTIGDYSSEQANSWLNWNENDELNINIKSAKKIYVKENKFGTIKINYPFL</sequence>
<comment type="caution">
    <text evidence="1">The sequence shown here is derived from an EMBL/GenBank/DDBJ whole genome shotgun (WGS) entry which is preliminary data.</text>
</comment>
<dbReference type="Proteomes" id="UP000092616">
    <property type="component" value="Unassembled WGS sequence"/>
</dbReference>
<keyword evidence="2" id="KW-1185">Reference proteome</keyword>
<name>A0A1B8QB44_9GAMM</name>